<proteinExistence type="predicted"/>
<keyword evidence="2 5" id="KW-0812">Transmembrane</keyword>
<protein>
    <submittedName>
        <fullName evidence="7">O-antigen ligase family protein</fullName>
    </submittedName>
</protein>
<reference evidence="7 8" key="1">
    <citation type="submission" date="2020-08" db="EMBL/GenBank/DDBJ databases">
        <title>Cohnella phylogeny.</title>
        <authorList>
            <person name="Dunlap C."/>
        </authorList>
    </citation>
    <scope>NUCLEOTIDE SEQUENCE [LARGE SCALE GENOMIC DNA]</scope>
    <source>
        <strain evidence="7 8">DSM 25241</strain>
    </source>
</reference>
<dbReference type="GO" id="GO:0016874">
    <property type="term" value="F:ligase activity"/>
    <property type="evidence" value="ECO:0007669"/>
    <property type="project" value="UniProtKB-KW"/>
</dbReference>
<evidence type="ECO:0000256" key="4">
    <source>
        <dbReference type="ARBA" id="ARBA00023136"/>
    </source>
</evidence>
<feature type="transmembrane region" description="Helical" evidence="5">
    <location>
        <begin position="115"/>
        <end position="133"/>
    </location>
</feature>
<feature type="domain" description="O-antigen ligase-related" evidence="6">
    <location>
        <begin position="303"/>
        <end position="455"/>
    </location>
</feature>
<feature type="transmembrane region" description="Helical" evidence="5">
    <location>
        <begin position="309"/>
        <end position="328"/>
    </location>
</feature>
<name>A0A841T3D4_9BACL</name>
<dbReference type="EMBL" id="JACJVQ010000028">
    <property type="protein sequence ID" value="MBB6638132.1"/>
    <property type="molecule type" value="Genomic_DNA"/>
</dbReference>
<evidence type="ECO:0000256" key="2">
    <source>
        <dbReference type="ARBA" id="ARBA00022692"/>
    </source>
</evidence>
<dbReference type="GO" id="GO:0016020">
    <property type="term" value="C:membrane"/>
    <property type="evidence" value="ECO:0007669"/>
    <property type="project" value="UniProtKB-SubCell"/>
</dbReference>
<gene>
    <name evidence="7" type="ORF">H7B67_28715</name>
</gene>
<keyword evidence="8" id="KW-1185">Reference proteome</keyword>
<dbReference type="InterPro" id="IPR007016">
    <property type="entry name" value="O-antigen_ligase-rel_domated"/>
</dbReference>
<feature type="transmembrane region" description="Helical" evidence="5">
    <location>
        <begin position="238"/>
        <end position="253"/>
    </location>
</feature>
<sequence length="747" mass="84908">MASKQKKQTAQLQKKSVGTWEWLAFLMFGIFMVLWPFQYGFFNGAGLHSDTQFFFEKKIYYGILLGIPILLLVIAKFIRAEKWEQRHLIALIGFALPLLYWINSFRAETAYMNKISLHNSIMLYAFFVMGILISGSVPTLKRLIHFYYGIGSLVVVYSFGYLFGNRYRMDALVFSDEVRLTSIFTYANAYAAFLITLLLITVYQLTSVTKRSIQLAYAIMLVPICVSLLLTLSRGAMLMLPVIAIVALLLVNLRRQLLILIYVVIAFILSLSIQSSLSDKGLAVYNRIQASLSASQPVKTVSFFSSDSIFGWLQVAAVAVIMMAIVYVISKYNEKVRLEKWNRKLAQLYIPVILVIVSIAGFVSLRAGLLNSILPKQLSERLNNFSFNTHSVLERFTFYKDSLTLWRENKLIGGGGGTWEALYDRYQSYPYVSSQPHSYLIDLLLDTGLIGLLLVAGGFLYLIVAFLYQFYKGKINERNDYLLFLLLPLSILLHSVIDFEMTYSFFAILVFFCIGVLAGQQRKEIFANRKSAEHNGAKYGMVALWAVLAIYLLIGTANAFTANSKYTKSLEMLYAQMPFNQLTDELEAGLKRVPGHPFILKQLAANYTGAFTQTGEQSYETNAQKYTNQLISAEPNSNLSIKAQYSLATALKDQTAANQAMEDAMSKFPYEISYYEQAIKDRFQQWLTYQAANDSNNQQAEETAIREIVSLHDERAQELTKLSKKIVYIRTFTWSEETKAILEQLKI</sequence>
<feature type="transmembrane region" description="Helical" evidence="5">
    <location>
        <begin position="215"/>
        <end position="232"/>
    </location>
</feature>
<dbReference type="InterPro" id="IPR051533">
    <property type="entry name" value="WaaL-like"/>
</dbReference>
<feature type="transmembrane region" description="Helical" evidence="5">
    <location>
        <begin position="260"/>
        <end position="277"/>
    </location>
</feature>
<feature type="transmembrane region" description="Helical" evidence="5">
    <location>
        <begin position="503"/>
        <end position="519"/>
    </location>
</feature>
<evidence type="ECO:0000256" key="3">
    <source>
        <dbReference type="ARBA" id="ARBA00022989"/>
    </source>
</evidence>
<dbReference type="AlphaFoldDB" id="A0A841T3D4"/>
<evidence type="ECO:0000313" key="8">
    <source>
        <dbReference type="Proteomes" id="UP000535838"/>
    </source>
</evidence>
<feature type="transmembrane region" description="Helical" evidence="5">
    <location>
        <begin position="448"/>
        <end position="468"/>
    </location>
</feature>
<evidence type="ECO:0000256" key="1">
    <source>
        <dbReference type="ARBA" id="ARBA00004141"/>
    </source>
</evidence>
<feature type="transmembrane region" description="Helical" evidence="5">
    <location>
        <begin position="59"/>
        <end position="78"/>
    </location>
</feature>
<comment type="caution">
    <text evidence="7">The sequence shown here is derived from an EMBL/GenBank/DDBJ whole genome shotgun (WGS) entry which is preliminary data.</text>
</comment>
<feature type="transmembrane region" description="Helical" evidence="5">
    <location>
        <begin position="145"/>
        <end position="163"/>
    </location>
</feature>
<dbReference type="PANTHER" id="PTHR37422">
    <property type="entry name" value="TEICHURONIC ACID BIOSYNTHESIS PROTEIN TUAE"/>
    <property type="match status" value="1"/>
</dbReference>
<keyword evidence="3 5" id="KW-1133">Transmembrane helix</keyword>
<dbReference type="PANTHER" id="PTHR37422:SF13">
    <property type="entry name" value="LIPOPOLYSACCHARIDE BIOSYNTHESIS PROTEIN PA4999-RELATED"/>
    <property type="match status" value="1"/>
</dbReference>
<evidence type="ECO:0000313" key="7">
    <source>
        <dbReference type="EMBL" id="MBB6638132.1"/>
    </source>
</evidence>
<feature type="transmembrane region" description="Helical" evidence="5">
    <location>
        <begin position="480"/>
        <end position="497"/>
    </location>
</feature>
<keyword evidence="7" id="KW-0436">Ligase</keyword>
<feature type="transmembrane region" description="Helical" evidence="5">
    <location>
        <begin position="539"/>
        <end position="560"/>
    </location>
</feature>
<dbReference type="RefSeq" id="WP_185123335.1">
    <property type="nucleotide sequence ID" value="NZ_JACJVQ010000028.1"/>
</dbReference>
<dbReference type="Proteomes" id="UP000535838">
    <property type="component" value="Unassembled WGS sequence"/>
</dbReference>
<dbReference type="Pfam" id="PF04932">
    <property type="entry name" value="Wzy_C"/>
    <property type="match status" value="1"/>
</dbReference>
<feature type="transmembrane region" description="Helical" evidence="5">
    <location>
        <begin position="87"/>
        <end position="103"/>
    </location>
</feature>
<feature type="transmembrane region" description="Helical" evidence="5">
    <location>
        <begin position="20"/>
        <end position="39"/>
    </location>
</feature>
<organism evidence="7 8">
    <name type="scientific">Cohnella thailandensis</name>
    <dbReference type="NCBI Taxonomy" id="557557"/>
    <lineage>
        <taxon>Bacteria</taxon>
        <taxon>Bacillati</taxon>
        <taxon>Bacillota</taxon>
        <taxon>Bacilli</taxon>
        <taxon>Bacillales</taxon>
        <taxon>Paenibacillaceae</taxon>
        <taxon>Cohnella</taxon>
    </lineage>
</organism>
<evidence type="ECO:0000259" key="6">
    <source>
        <dbReference type="Pfam" id="PF04932"/>
    </source>
</evidence>
<comment type="subcellular location">
    <subcellularLocation>
        <location evidence="1">Membrane</location>
        <topology evidence="1">Multi-pass membrane protein</topology>
    </subcellularLocation>
</comment>
<feature type="transmembrane region" description="Helical" evidence="5">
    <location>
        <begin position="183"/>
        <end position="203"/>
    </location>
</feature>
<keyword evidence="4 5" id="KW-0472">Membrane</keyword>
<feature type="transmembrane region" description="Helical" evidence="5">
    <location>
        <begin position="348"/>
        <end position="369"/>
    </location>
</feature>
<evidence type="ECO:0000256" key="5">
    <source>
        <dbReference type="SAM" id="Phobius"/>
    </source>
</evidence>
<accession>A0A841T3D4</accession>